<organism evidence="9 10">
    <name type="scientific">Azorhizobium oxalatiphilum</name>
    <dbReference type="NCBI Taxonomy" id="980631"/>
    <lineage>
        <taxon>Bacteria</taxon>
        <taxon>Pseudomonadati</taxon>
        <taxon>Pseudomonadota</taxon>
        <taxon>Alphaproteobacteria</taxon>
        <taxon>Hyphomicrobiales</taxon>
        <taxon>Xanthobacteraceae</taxon>
        <taxon>Azorhizobium</taxon>
    </lineage>
</organism>
<evidence type="ECO:0000256" key="2">
    <source>
        <dbReference type="ARBA" id="ARBA00004613"/>
    </source>
</evidence>
<accession>A0A917F582</accession>
<dbReference type="InterPro" id="IPR002371">
    <property type="entry name" value="FlgK"/>
</dbReference>
<reference evidence="9" key="2">
    <citation type="submission" date="2020-09" db="EMBL/GenBank/DDBJ databases">
        <authorList>
            <person name="Sun Q."/>
            <person name="Sedlacek I."/>
        </authorList>
    </citation>
    <scope>NUCLEOTIDE SEQUENCE</scope>
    <source>
        <strain evidence="9">CCM 7897</strain>
    </source>
</reference>
<dbReference type="AlphaFoldDB" id="A0A917F582"/>
<evidence type="ECO:0000259" key="8">
    <source>
        <dbReference type="Pfam" id="PF22638"/>
    </source>
</evidence>
<comment type="caution">
    <text evidence="9">The sequence shown here is derived from an EMBL/GenBank/DDBJ whole genome shotgun (WGS) entry which is preliminary data.</text>
</comment>
<comment type="similarity">
    <text evidence="3 7">Belongs to the flagella basal body rod proteins family.</text>
</comment>
<dbReference type="Proteomes" id="UP000606044">
    <property type="component" value="Unassembled WGS sequence"/>
</dbReference>
<dbReference type="EMBL" id="BMCT01000001">
    <property type="protein sequence ID" value="GGF47895.1"/>
    <property type="molecule type" value="Genomic_DNA"/>
</dbReference>
<keyword evidence="9" id="KW-0966">Cell projection</keyword>
<keyword evidence="10" id="KW-1185">Reference proteome</keyword>
<keyword evidence="6 7" id="KW-0975">Bacterial flagellum</keyword>
<evidence type="ECO:0000256" key="7">
    <source>
        <dbReference type="RuleBase" id="RU362065"/>
    </source>
</evidence>
<dbReference type="SUPFAM" id="SSF64518">
    <property type="entry name" value="Phase 1 flagellin"/>
    <property type="match status" value="1"/>
</dbReference>
<keyword evidence="5 7" id="KW-0964">Secreted</keyword>
<dbReference type="NCBIfam" id="TIGR02492">
    <property type="entry name" value="flgK_ends"/>
    <property type="match status" value="1"/>
</dbReference>
<dbReference type="PANTHER" id="PTHR30033:SF1">
    <property type="entry name" value="FLAGELLAR HOOK-ASSOCIATED PROTEIN 1"/>
    <property type="match status" value="1"/>
</dbReference>
<evidence type="ECO:0000256" key="1">
    <source>
        <dbReference type="ARBA" id="ARBA00004365"/>
    </source>
</evidence>
<name>A0A917F582_9HYPH</name>
<feature type="domain" description="Flagellar hook-associated protein FlgK helical" evidence="8">
    <location>
        <begin position="95"/>
        <end position="315"/>
    </location>
</feature>
<evidence type="ECO:0000313" key="10">
    <source>
        <dbReference type="Proteomes" id="UP000606044"/>
    </source>
</evidence>
<evidence type="ECO:0000256" key="6">
    <source>
        <dbReference type="ARBA" id="ARBA00023143"/>
    </source>
</evidence>
<dbReference type="PANTHER" id="PTHR30033">
    <property type="entry name" value="FLAGELLAR HOOK-ASSOCIATED PROTEIN 1"/>
    <property type="match status" value="1"/>
</dbReference>
<evidence type="ECO:0000256" key="5">
    <source>
        <dbReference type="ARBA" id="ARBA00022525"/>
    </source>
</evidence>
<evidence type="ECO:0000313" key="9">
    <source>
        <dbReference type="EMBL" id="GGF47895.1"/>
    </source>
</evidence>
<gene>
    <name evidence="7 9" type="primary">flgK</name>
    <name evidence="9" type="ORF">GCM10007301_04000</name>
</gene>
<dbReference type="Pfam" id="PF22638">
    <property type="entry name" value="FlgK_D1"/>
    <property type="match status" value="1"/>
</dbReference>
<dbReference type="PRINTS" id="PR01005">
    <property type="entry name" value="FLGHOOKAP1"/>
</dbReference>
<dbReference type="InterPro" id="IPR053927">
    <property type="entry name" value="FlgK_helical"/>
</dbReference>
<keyword evidence="9" id="KW-0969">Cilium</keyword>
<evidence type="ECO:0000256" key="3">
    <source>
        <dbReference type="ARBA" id="ARBA00009677"/>
    </source>
</evidence>
<dbReference type="GO" id="GO:0005198">
    <property type="term" value="F:structural molecule activity"/>
    <property type="evidence" value="ECO:0007669"/>
    <property type="project" value="UniProtKB-UniRule"/>
</dbReference>
<protein>
    <recommendedName>
        <fullName evidence="4 7">Flagellar hook-associated protein 1</fullName>
        <shortName evidence="7">HAP1</shortName>
    </recommendedName>
</protein>
<dbReference type="RefSeq" id="WP_188574918.1">
    <property type="nucleotide sequence ID" value="NZ_BMCT01000001.1"/>
</dbReference>
<proteinExistence type="inferred from homology"/>
<sequence>MSLTAAFNTAKNSLNNTSTQLSTSARNIAGAGDTTYSRKNATLVTGVDGSTSVTVSRATDAALFAKMLAATSSSAEQSALLTGLTTLASTVGDTEDDASVAAKLTAFNTALDTYANAPDDNTLAQAAITAAEDLATALNTSTQTVQKVRQDADASIGTAVTTVNDLLKQFQTLNDTVVSGTVKGLDVTDALDQRDAVLAQLSEQMGITAVTRSNNDVAIYTDSGVTLFDKSPREVSFTTTAAYDGTVTGNAVFVDGVAVTGANAAMPLQSGAIAGLAELRDVVTVTYQDQLDEVARALIDAFSEGTTSGLFTNGSNTAVPTTLTKNLAATISINSAAVAAEGGSPLVLRDGISVDYNTDDAASYSGRLTALQTALNAQRSYSGTTSLTNNVSLASFASNSVSWLEGMRKNTNTLAESQATVLSQASTALSNATGVNTDQEYALQLELERSYQGASKLLGVVQSLYDSLFAVIK</sequence>
<dbReference type="GO" id="GO:0009424">
    <property type="term" value="C:bacterial-type flagellum hook"/>
    <property type="evidence" value="ECO:0007669"/>
    <property type="project" value="UniProtKB-UniRule"/>
</dbReference>
<reference evidence="9" key="1">
    <citation type="journal article" date="2014" name="Int. J. Syst. Evol. Microbiol.">
        <title>Complete genome sequence of Corynebacterium casei LMG S-19264T (=DSM 44701T), isolated from a smear-ripened cheese.</title>
        <authorList>
            <consortium name="US DOE Joint Genome Institute (JGI-PGF)"/>
            <person name="Walter F."/>
            <person name="Albersmeier A."/>
            <person name="Kalinowski J."/>
            <person name="Ruckert C."/>
        </authorList>
    </citation>
    <scope>NUCLEOTIDE SEQUENCE</scope>
    <source>
        <strain evidence="9">CCM 7897</strain>
    </source>
</reference>
<evidence type="ECO:0000256" key="4">
    <source>
        <dbReference type="ARBA" id="ARBA00016244"/>
    </source>
</evidence>
<dbReference type="GO" id="GO:0044780">
    <property type="term" value="P:bacterial-type flagellum assembly"/>
    <property type="evidence" value="ECO:0007669"/>
    <property type="project" value="InterPro"/>
</dbReference>
<dbReference type="GO" id="GO:0005576">
    <property type="term" value="C:extracellular region"/>
    <property type="evidence" value="ECO:0007669"/>
    <property type="project" value="UniProtKB-SubCell"/>
</dbReference>
<keyword evidence="9" id="KW-0282">Flagellum</keyword>
<comment type="subcellular location">
    <subcellularLocation>
        <location evidence="1 7">Bacterial flagellum</location>
    </subcellularLocation>
    <subcellularLocation>
        <location evidence="2 7">Secreted</location>
    </subcellularLocation>
</comment>